<dbReference type="KEGG" id="afg:AFULGI_00016420"/>
<dbReference type="InterPro" id="IPR043734">
    <property type="entry name" value="DUF5678"/>
</dbReference>
<sequence>MKAEEFLLKHSQELSKKYAGKYIAVVGDKVVAASRSAVQAYKEAKKKYPKEEIGIFYMPTEEETVTLLWNFRISRGMEGFYQ</sequence>
<proteinExistence type="predicted"/>
<accession>A0A075WEH8</accession>
<evidence type="ECO:0000313" key="2">
    <source>
        <dbReference type="EMBL" id="AIG98401.1"/>
    </source>
</evidence>
<dbReference type="GeneID" id="24795143"/>
<name>A0A075WEH8_ARCFL</name>
<dbReference type="HOGENOM" id="CLU_2550044_0_0_2"/>
<reference evidence="2 3" key="1">
    <citation type="submission" date="2013-07" db="EMBL/GenBank/DDBJ databases">
        <title>Genome of Archaeoglobus fulgidus.</title>
        <authorList>
            <person name="Fiebig A."/>
            <person name="Birkeland N.-K."/>
        </authorList>
    </citation>
    <scope>NUCLEOTIDE SEQUENCE [LARGE SCALE GENOMIC DNA]</scope>
    <source>
        <strain evidence="2 3">DSM 8774</strain>
    </source>
</reference>
<feature type="domain" description="DUF5678" evidence="1">
    <location>
        <begin position="13"/>
        <end position="61"/>
    </location>
</feature>
<evidence type="ECO:0000259" key="1">
    <source>
        <dbReference type="Pfam" id="PF18929"/>
    </source>
</evidence>
<dbReference type="Pfam" id="PF18929">
    <property type="entry name" value="DUF5678"/>
    <property type="match status" value="1"/>
</dbReference>
<dbReference type="RefSeq" id="WP_048095782.1">
    <property type="nucleotide sequence ID" value="NZ_CP006577.1"/>
</dbReference>
<protein>
    <recommendedName>
        <fullName evidence="1">DUF5678 domain-containing protein</fullName>
    </recommendedName>
</protein>
<evidence type="ECO:0000313" key="3">
    <source>
        <dbReference type="Proteomes" id="UP000028501"/>
    </source>
</evidence>
<organism evidence="2 3">
    <name type="scientific">Archaeoglobus fulgidus DSM 8774</name>
    <dbReference type="NCBI Taxonomy" id="1344584"/>
    <lineage>
        <taxon>Archaea</taxon>
        <taxon>Methanobacteriati</taxon>
        <taxon>Methanobacteriota</taxon>
        <taxon>Archaeoglobi</taxon>
        <taxon>Archaeoglobales</taxon>
        <taxon>Archaeoglobaceae</taxon>
        <taxon>Archaeoglobus</taxon>
    </lineage>
</organism>
<dbReference type="Proteomes" id="UP000028501">
    <property type="component" value="Chromosome"/>
</dbReference>
<gene>
    <name evidence="2" type="ORF">AFULGI_00016420</name>
</gene>
<dbReference type="EMBL" id="CP006577">
    <property type="protein sequence ID" value="AIG98401.1"/>
    <property type="molecule type" value="Genomic_DNA"/>
</dbReference>
<dbReference type="AlphaFoldDB" id="A0A075WEH8"/>